<protein>
    <submittedName>
        <fullName evidence="2">tRNA-His guanylyltransferase</fullName>
    </submittedName>
</protein>
<dbReference type="GO" id="GO:0000287">
    <property type="term" value="F:magnesium ion binding"/>
    <property type="evidence" value="ECO:0007669"/>
    <property type="project" value="InterPro"/>
</dbReference>
<keyword evidence="2" id="KW-0808">Transferase</keyword>
<keyword evidence="2" id="KW-0548">Nucleotidyltransferase</keyword>
<dbReference type="PANTHER" id="PTHR12729:SF1">
    <property type="entry name" value="TRNAHIS GUANYLYLTRANSFERASE CATALYTIC DOMAIN-CONTAINING PROTEIN"/>
    <property type="match status" value="1"/>
</dbReference>
<evidence type="ECO:0000259" key="1">
    <source>
        <dbReference type="Pfam" id="PF04446"/>
    </source>
</evidence>
<proteinExistence type="predicted"/>
<dbReference type="GO" id="GO:0008193">
    <property type="term" value="F:tRNA guanylyltransferase activity"/>
    <property type="evidence" value="ECO:0007669"/>
    <property type="project" value="InterPro"/>
</dbReference>
<dbReference type="InterPro" id="IPR038469">
    <property type="entry name" value="tRNAHis_GuaTrfase_Thg1_sf"/>
</dbReference>
<organism evidence="2">
    <name type="scientific">Vibrio phage P018-4</name>
    <dbReference type="NCBI Taxonomy" id="3229728"/>
    <lineage>
        <taxon>Viruses</taxon>
        <taxon>Duplodnaviria</taxon>
        <taxon>Heunggongvirae</taxon>
        <taxon>Uroviricota</taxon>
        <taxon>Caudoviricetes</taxon>
    </lineage>
</organism>
<name>A0AB39AJU4_9CAUD</name>
<feature type="domain" description="tRNAHis guanylyltransferase catalytic" evidence="1">
    <location>
        <begin position="8"/>
        <end position="146"/>
    </location>
</feature>
<evidence type="ECO:0000313" key="2">
    <source>
        <dbReference type="EMBL" id="XDG30992.1"/>
    </source>
</evidence>
<dbReference type="InterPro" id="IPR007537">
    <property type="entry name" value="tRNAHis_GuaTrfase_Thg1"/>
</dbReference>
<dbReference type="GO" id="GO:0006400">
    <property type="term" value="P:tRNA modification"/>
    <property type="evidence" value="ECO:0007669"/>
    <property type="project" value="InterPro"/>
</dbReference>
<dbReference type="EMBL" id="PP934186">
    <property type="protein sequence ID" value="XDG30992.1"/>
    <property type="molecule type" value="Genomic_DNA"/>
</dbReference>
<dbReference type="InterPro" id="IPR024956">
    <property type="entry name" value="tRNAHis_GuaTrfase_cat"/>
</dbReference>
<dbReference type="Gene3D" id="3.30.70.3000">
    <property type="match status" value="1"/>
</dbReference>
<sequence length="240" mass="28022">MDTTSLGDRMKGYEKISQTKLISRMPVIIRLDGKAFHTYTRKCDRPFDEDLHLLRQDTLNYLCQSIQGCILGYSQSDEITLVLKDWESFKTSSWFGNKVQKICSITASMCTAFWNLSSAEIDGNRTEGSDKFHSMALFDSRCFNIPKEEVVNCLIWRQQDWERNSVQLLAQSLYSHKQLQNKSCAQLITKIEQEHGIIWGELEDWKKRGEFWFNGEIQKTPRFKDFREDIEDVLNYTTGG</sequence>
<dbReference type="PANTHER" id="PTHR12729">
    <property type="entry name" value="TRNA(HIS) GUANYLYLTRANSFERASE-RELATED"/>
    <property type="match status" value="1"/>
</dbReference>
<dbReference type="Pfam" id="PF04446">
    <property type="entry name" value="Thg1"/>
    <property type="match status" value="1"/>
</dbReference>
<accession>A0AB39AJU4</accession>
<reference evidence="2" key="1">
    <citation type="submission" date="2024-06" db="EMBL/GenBank/DDBJ databases">
        <authorList>
            <person name="Yang R."/>
        </authorList>
    </citation>
    <scope>NUCLEOTIDE SEQUENCE</scope>
</reference>